<feature type="non-terminal residue" evidence="1">
    <location>
        <position position="186"/>
    </location>
</feature>
<gene>
    <name evidence="1" type="ORF">S03H2_32132</name>
</gene>
<protein>
    <submittedName>
        <fullName evidence="1">Uncharacterized protein</fullName>
    </submittedName>
</protein>
<proteinExistence type="predicted"/>
<organism evidence="1">
    <name type="scientific">marine sediment metagenome</name>
    <dbReference type="NCBI Taxonomy" id="412755"/>
    <lineage>
        <taxon>unclassified sequences</taxon>
        <taxon>metagenomes</taxon>
        <taxon>ecological metagenomes</taxon>
    </lineage>
</organism>
<name>X1I7S2_9ZZZZ</name>
<dbReference type="AlphaFoldDB" id="X1I7S2"/>
<sequence length="186" mass="21261">MNKSKLFKVLLLSIVLITGVSQFAYAALPSPPWSECYWYDDPGAATVYNINHNLYYIGYDARVYGNTHAYYVRRTMYEDAVFYIHTHGYTGGGRVKCANNTKISALMVLGDDSNYSLQARYGDTTDKLKYTRLTYWAACHTAESSNTYGDLDNYCYWILGVDSTVAFNGIRDVINGPYFDDRFFVY</sequence>
<evidence type="ECO:0000313" key="1">
    <source>
        <dbReference type="EMBL" id="GAH53613.1"/>
    </source>
</evidence>
<comment type="caution">
    <text evidence="1">The sequence shown here is derived from an EMBL/GenBank/DDBJ whole genome shotgun (WGS) entry which is preliminary data.</text>
</comment>
<reference evidence="1" key="1">
    <citation type="journal article" date="2014" name="Front. Microbiol.">
        <title>High frequency of phylogenetically diverse reductive dehalogenase-homologous genes in deep subseafloor sedimentary metagenomes.</title>
        <authorList>
            <person name="Kawai M."/>
            <person name="Futagami T."/>
            <person name="Toyoda A."/>
            <person name="Takaki Y."/>
            <person name="Nishi S."/>
            <person name="Hori S."/>
            <person name="Arai W."/>
            <person name="Tsubouchi T."/>
            <person name="Morono Y."/>
            <person name="Uchiyama I."/>
            <person name="Ito T."/>
            <person name="Fujiyama A."/>
            <person name="Inagaki F."/>
            <person name="Takami H."/>
        </authorList>
    </citation>
    <scope>NUCLEOTIDE SEQUENCE</scope>
    <source>
        <strain evidence="1">Expedition CK06-06</strain>
    </source>
</reference>
<accession>X1I7S2</accession>
<dbReference type="EMBL" id="BARU01019512">
    <property type="protein sequence ID" value="GAH53613.1"/>
    <property type="molecule type" value="Genomic_DNA"/>
</dbReference>